<dbReference type="OrthoDB" id="4062651at2759"/>
<dbReference type="GO" id="GO:0005524">
    <property type="term" value="F:ATP binding"/>
    <property type="evidence" value="ECO:0007669"/>
    <property type="project" value="InterPro"/>
</dbReference>
<keyword evidence="2" id="KW-0808">Transferase</keyword>
<dbReference type="InterPro" id="IPR050167">
    <property type="entry name" value="Ser_Thr_protein_kinase"/>
</dbReference>
<evidence type="ECO:0000259" key="1">
    <source>
        <dbReference type="PROSITE" id="PS50011"/>
    </source>
</evidence>
<dbReference type="InterPro" id="IPR008271">
    <property type="entry name" value="Ser/Thr_kinase_AS"/>
</dbReference>
<sequence length="335" mass="37686">MKYLPSLNREQKAKVLKAHLRLSKKSGLLPSSFYVHNIVHIERVIETPSVDIYRGDHLGRAVCLKKYRLCAGGLDRDHISELLHREAIIWANHRFVGVLQFIGVYQRDDGPFDRGLYLVSPFLEHGTINQYLSLTPHANRCLLMKDVIEALVYLHDNSIVHGDIKGANILVQPSGRACVADLGFSRIRNATTMLTWTTIQSVASVGTLPWQAPEVLQAQCSSVPFTPTPAGDMYSLGCLVYEVFTNNPPFANIQPGAAAVWRVYHIINEVVIHNRRPVRPDPLAEAYSVCSLTDEIWVVMERCWVRDPSLRPSATQVNCMSPFRGIEDRRPTHDG</sequence>
<dbReference type="InterPro" id="IPR011009">
    <property type="entry name" value="Kinase-like_dom_sf"/>
</dbReference>
<dbReference type="SMART" id="SM00220">
    <property type="entry name" value="S_TKc"/>
    <property type="match status" value="1"/>
</dbReference>
<reference evidence="2 3" key="1">
    <citation type="journal article" date="2019" name="Nat. Ecol. Evol.">
        <title>Megaphylogeny resolves global patterns of mushroom evolution.</title>
        <authorList>
            <person name="Varga T."/>
            <person name="Krizsan K."/>
            <person name="Foldi C."/>
            <person name="Dima B."/>
            <person name="Sanchez-Garcia M."/>
            <person name="Sanchez-Ramirez S."/>
            <person name="Szollosi G.J."/>
            <person name="Szarkandi J.G."/>
            <person name="Papp V."/>
            <person name="Albert L."/>
            <person name="Andreopoulos W."/>
            <person name="Angelini C."/>
            <person name="Antonin V."/>
            <person name="Barry K.W."/>
            <person name="Bougher N.L."/>
            <person name="Buchanan P."/>
            <person name="Buyck B."/>
            <person name="Bense V."/>
            <person name="Catcheside P."/>
            <person name="Chovatia M."/>
            <person name="Cooper J."/>
            <person name="Damon W."/>
            <person name="Desjardin D."/>
            <person name="Finy P."/>
            <person name="Geml J."/>
            <person name="Haridas S."/>
            <person name="Hughes K."/>
            <person name="Justo A."/>
            <person name="Karasinski D."/>
            <person name="Kautmanova I."/>
            <person name="Kiss B."/>
            <person name="Kocsube S."/>
            <person name="Kotiranta H."/>
            <person name="LaButti K.M."/>
            <person name="Lechner B.E."/>
            <person name="Liimatainen K."/>
            <person name="Lipzen A."/>
            <person name="Lukacs Z."/>
            <person name="Mihaltcheva S."/>
            <person name="Morgado L.N."/>
            <person name="Niskanen T."/>
            <person name="Noordeloos M.E."/>
            <person name="Ohm R.A."/>
            <person name="Ortiz-Santana B."/>
            <person name="Ovrebo C."/>
            <person name="Racz N."/>
            <person name="Riley R."/>
            <person name="Savchenko A."/>
            <person name="Shiryaev A."/>
            <person name="Soop K."/>
            <person name="Spirin V."/>
            <person name="Szebenyi C."/>
            <person name="Tomsovsky M."/>
            <person name="Tulloss R.E."/>
            <person name="Uehling J."/>
            <person name="Grigoriev I.V."/>
            <person name="Vagvolgyi C."/>
            <person name="Papp T."/>
            <person name="Martin F.M."/>
            <person name="Miettinen O."/>
            <person name="Hibbett D.S."/>
            <person name="Nagy L.G."/>
        </authorList>
    </citation>
    <scope>NUCLEOTIDE SEQUENCE [LARGE SCALE GENOMIC DNA]</scope>
    <source>
        <strain evidence="2 3">FP101781</strain>
    </source>
</reference>
<dbReference type="AlphaFoldDB" id="A0A4Y7SU73"/>
<dbReference type="SUPFAM" id="SSF56112">
    <property type="entry name" value="Protein kinase-like (PK-like)"/>
    <property type="match status" value="1"/>
</dbReference>
<feature type="domain" description="Protein kinase" evidence="1">
    <location>
        <begin position="1"/>
        <end position="324"/>
    </location>
</feature>
<keyword evidence="2" id="KW-0418">Kinase</keyword>
<dbReference type="PANTHER" id="PTHR23257">
    <property type="entry name" value="SERINE-THREONINE PROTEIN KINASE"/>
    <property type="match status" value="1"/>
</dbReference>
<gene>
    <name evidence="2" type="ORF">FA13DRAFT_1637460</name>
</gene>
<evidence type="ECO:0000313" key="2">
    <source>
        <dbReference type="EMBL" id="TEB25423.1"/>
    </source>
</evidence>
<dbReference type="GO" id="GO:0007165">
    <property type="term" value="P:signal transduction"/>
    <property type="evidence" value="ECO:0007669"/>
    <property type="project" value="TreeGrafter"/>
</dbReference>
<dbReference type="GO" id="GO:0004672">
    <property type="term" value="F:protein kinase activity"/>
    <property type="evidence" value="ECO:0007669"/>
    <property type="project" value="InterPro"/>
</dbReference>
<comment type="caution">
    <text evidence="2">The sequence shown here is derived from an EMBL/GenBank/DDBJ whole genome shotgun (WGS) entry which is preliminary data.</text>
</comment>
<dbReference type="EMBL" id="QPFP01000057">
    <property type="protein sequence ID" value="TEB25423.1"/>
    <property type="molecule type" value="Genomic_DNA"/>
</dbReference>
<protein>
    <submittedName>
        <fullName evidence="2">Kinase-like protein</fullName>
    </submittedName>
</protein>
<dbReference type="Gene3D" id="1.10.510.10">
    <property type="entry name" value="Transferase(Phosphotransferase) domain 1"/>
    <property type="match status" value="1"/>
</dbReference>
<name>A0A4Y7SU73_COPMI</name>
<dbReference type="Pfam" id="PF00069">
    <property type="entry name" value="Pkinase"/>
    <property type="match status" value="1"/>
</dbReference>
<dbReference type="InterPro" id="IPR000719">
    <property type="entry name" value="Prot_kinase_dom"/>
</dbReference>
<evidence type="ECO:0000313" key="3">
    <source>
        <dbReference type="Proteomes" id="UP000298030"/>
    </source>
</evidence>
<dbReference type="Proteomes" id="UP000298030">
    <property type="component" value="Unassembled WGS sequence"/>
</dbReference>
<dbReference type="STRING" id="71717.A0A4Y7SU73"/>
<keyword evidence="3" id="KW-1185">Reference proteome</keyword>
<dbReference type="PROSITE" id="PS50011">
    <property type="entry name" value="PROTEIN_KINASE_DOM"/>
    <property type="match status" value="1"/>
</dbReference>
<organism evidence="2 3">
    <name type="scientific">Coprinellus micaceus</name>
    <name type="common">Glistening ink-cap mushroom</name>
    <name type="synonym">Coprinus micaceus</name>
    <dbReference type="NCBI Taxonomy" id="71717"/>
    <lineage>
        <taxon>Eukaryota</taxon>
        <taxon>Fungi</taxon>
        <taxon>Dikarya</taxon>
        <taxon>Basidiomycota</taxon>
        <taxon>Agaricomycotina</taxon>
        <taxon>Agaricomycetes</taxon>
        <taxon>Agaricomycetidae</taxon>
        <taxon>Agaricales</taxon>
        <taxon>Agaricineae</taxon>
        <taxon>Psathyrellaceae</taxon>
        <taxon>Coprinellus</taxon>
    </lineage>
</organism>
<dbReference type="PROSITE" id="PS00108">
    <property type="entry name" value="PROTEIN_KINASE_ST"/>
    <property type="match status" value="1"/>
</dbReference>
<accession>A0A4Y7SU73</accession>
<dbReference type="GO" id="GO:0005737">
    <property type="term" value="C:cytoplasm"/>
    <property type="evidence" value="ECO:0007669"/>
    <property type="project" value="TreeGrafter"/>
</dbReference>
<proteinExistence type="predicted"/>